<dbReference type="AlphaFoldDB" id="A0A0F9PBQ7"/>
<evidence type="ECO:0000313" key="2">
    <source>
        <dbReference type="EMBL" id="KKN27564.1"/>
    </source>
</evidence>
<proteinExistence type="predicted"/>
<dbReference type="EMBL" id="LAZR01002626">
    <property type="protein sequence ID" value="KKN27564.1"/>
    <property type="molecule type" value="Genomic_DNA"/>
</dbReference>
<evidence type="ECO:0000259" key="1">
    <source>
        <dbReference type="Pfam" id="PF01909"/>
    </source>
</evidence>
<feature type="domain" description="Polymerase nucleotidyl transferase" evidence="1">
    <location>
        <begin position="32"/>
        <end position="84"/>
    </location>
</feature>
<reference evidence="2" key="1">
    <citation type="journal article" date="2015" name="Nature">
        <title>Complex archaea that bridge the gap between prokaryotes and eukaryotes.</title>
        <authorList>
            <person name="Spang A."/>
            <person name="Saw J.H."/>
            <person name="Jorgensen S.L."/>
            <person name="Zaremba-Niedzwiedzka K."/>
            <person name="Martijn J."/>
            <person name="Lind A.E."/>
            <person name="van Eijk R."/>
            <person name="Schleper C."/>
            <person name="Guy L."/>
            <person name="Ettema T.J."/>
        </authorList>
    </citation>
    <scope>NUCLEOTIDE SEQUENCE</scope>
</reference>
<sequence length="294" mass="34501">MKKFAPKIERKDYWVRELKKFIPKFLEEHPILKNFHENATVILHGSITLGFDDPFSDIDLWFLLPENELMELKSVSESLFFNIEHEFKSGHLNAESIEDFSRRFHQLKNHNDQNDMDIVFQLRNAEVVIDESGIGDELVKLACQPMRKEVSELFFFYHYVEMRGEHRTSDNPMERHDPVGVLLSLPKTIAHALRAAMVLDGEPYPYDKWLYYTASQTPTGKKLIPSVEKIINLIADDKLRFKGSEADHPIGQELRVIRRILIEAAQAKGNNSPWLEKWWLYITHSRDQIKNVNW</sequence>
<accession>A0A0F9PBQ7</accession>
<dbReference type="InterPro" id="IPR002934">
    <property type="entry name" value="Polymerase_NTP_transf_dom"/>
</dbReference>
<gene>
    <name evidence="2" type="ORF">LCGC14_0863410</name>
</gene>
<name>A0A0F9PBQ7_9ZZZZ</name>
<dbReference type="SUPFAM" id="SSF81301">
    <property type="entry name" value="Nucleotidyltransferase"/>
    <property type="match status" value="1"/>
</dbReference>
<protein>
    <recommendedName>
        <fullName evidence="1">Polymerase nucleotidyl transferase domain-containing protein</fullName>
    </recommendedName>
</protein>
<dbReference type="InterPro" id="IPR043519">
    <property type="entry name" value="NT_sf"/>
</dbReference>
<comment type="caution">
    <text evidence="2">The sequence shown here is derived from an EMBL/GenBank/DDBJ whole genome shotgun (WGS) entry which is preliminary data.</text>
</comment>
<organism evidence="2">
    <name type="scientific">marine sediment metagenome</name>
    <dbReference type="NCBI Taxonomy" id="412755"/>
    <lineage>
        <taxon>unclassified sequences</taxon>
        <taxon>metagenomes</taxon>
        <taxon>ecological metagenomes</taxon>
    </lineage>
</organism>
<dbReference type="GO" id="GO:0016779">
    <property type="term" value="F:nucleotidyltransferase activity"/>
    <property type="evidence" value="ECO:0007669"/>
    <property type="project" value="InterPro"/>
</dbReference>
<dbReference type="Pfam" id="PF01909">
    <property type="entry name" value="NTP_transf_2"/>
    <property type="match status" value="1"/>
</dbReference>